<comment type="caution">
    <text evidence="2">The sequence shown here is derived from an EMBL/GenBank/DDBJ whole genome shotgun (WGS) entry which is preliminary data.</text>
</comment>
<dbReference type="Proteomes" id="UP000613266">
    <property type="component" value="Unassembled WGS sequence"/>
</dbReference>
<name>A0A931NHX6_9BURK</name>
<accession>A0A931NHX6</accession>
<sequence length="99" mass="10763">MSIPRILVLATALLGTGAAMAQSSSEAQALSRAEVLADLEIYQRSGLGAIEQDDLQMFRGERYRAALARYRALRQSPEFAVRVQAIAQRRGETLTATAP</sequence>
<protein>
    <submittedName>
        <fullName evidence="2">DUF4148 domain-containing protein</fullName>
    </submittedName>
</protein>
<feature type="signal peptide" evidence="1">
    <location>
        <begin position="1"/>
        <end position="21"/>
    </location>
</feature>
<keyword evidence="1" id="KW-0732">Signal</keyword>
<feature type="chain" id="PRO_5037863721" evidence="1">
    <location>
        <begin position="22"/>
        <end position="99"/>
    </location>
</feature>
<proteinExistence type="predicted"/>
<dbReference type="AlphaFoldDB" id="A0A931NHX6"/>
<keyword evidence="3" id="KW-1185">Reference proteome</keyword>
<evidence type="ECO:0000313" key="2">
    <source>
        <dbReference type="EMBL" id="MBH9576980.1"/>
    </source>
</evidence>
<evidence type="ECO:0000313" key="3">
    <source>
        <dbReference type="Proteomes" id="UP000613266"/>
    </source>
</evidence>
<dbReference type="Pfam" id="PF13663">
    <property type="entry name" value="DUF4148"/>
    <property type="match status" value="1"/>
</dbReference>
<reference evidence="2" key="1">
    <citation type="submission" date="2020-12" db="EMBL/GenBank/DDBJ databases">
        <title>The genome sequence of Inhella sp. 1Y17.</title>
        <authorList>
            <person name="Liu Y."/>
        </authorList>
    </citation>
    <scope>NUCLEOTIDE SEQUENCE</scope>
    <source>
        <strain evidence="2">1Y17</strain>
    </source>
</reference>
<dbReference type="InterPro" id="IPR025421">
    <property type="entry name" value="DUF4148"/>
</dbReference>
<dbReference type="EMBL" id="JAEDAK010000005">
    <property type="protein sequence ID" value="MBH9576980.1"/>
    <property type="molecule type" value="Genomic_DNA"/>
</dbReference>
<evidence type="ECO:0000256" key="1">
    <source>
        <dbReference type="SAM" id="SignalP"/>
    </source>
</evidence>
<dbReference type="RefSeq" id="WP_198110685.1">
    <property type="nucleotide sequence ID" value="NZ_JAEDAK010000005.1"/>
</dbReference>
<gene>
    <name evidence="2" type="ORF">I7X39_08690</name>
</gene>
<organism evidence="2 3">
    <name type="scientific">Inhella proteolytica</name>
    <dbReference type="NCBI Taxonomy" id="2795029"/>
    <lineage>
        <taxon>Bacteria</taxon>
        <taxon>Pseudomonadati</taxon>
        <taxon>Pseudomonadota</taxon>
        <taxon>Betaproteobacteria</taxon>
        <taxon>Burkholderiales</taxon>
        <taxon>Sphaerotilaceae</taxon>
        <taxon>Inhella</taxon>
    </lineage>
</organism>